<keyword evidence="2" id="KW-0813">Transport</keyword>
<keyword evidence="4" id="KW-0479">Metal-binding</keyword>
<sequence>MSADDKKLAVRITPKDWTFDTSATMPLLEAARLARIDLPSSCRNGTCRTCMCRLLTGTISYQIEWPGLSSDEKRDGYILPCVAFAESDLVIEEPRARRCAAPGKNSS</sequence>
<accession>A0A127QPB9</accession>
<dbReference type="GO" id="GO:0051537">
    <property type="term" value="F:2 iron, 2 sulfur cluster binding"/>
    <property type="evidence" value="ECO:0007669"/>
    <property type="project" value="UniProtKB-KW"/>
</dbReference>
<evidence type="ECO:0000256" key="8">
    <source>
        <dbReference type="ARBA" id="ARBA00034078"/>
    </source>
</evidence>
<evidence type="ECO:0000256" key="6">
    <source>
        <dbReference type="ARBA" id="ARBA00023004"/>
    </source>
</evidence>
<dbReference type="Gene3D" id="3.10.20.30">
    <property type="match status" value="1"/>
</dbReference>
<dbReference type="PANTHER" id="PTHR43112:SF3">
    <property type="entry name" value="FERREDOXIN-2, CHLOROPLASTIC"/>
    <property type="match status" value="1"/>
</dbReference>
<dbReference type="InterPro" id="IPR036010">
    <property type="entry name" value="2Fe-2S_ferredoxin-like_sf"/>
</dbReference>
<dbReference type="EMBL" id="CP013235">
    <property type="protein sequence ID" value="AMP11913.1"/>
    <property type="molecule type" value="Genomic_DNA"/>
</dbReference>
<dbReference type="SUPFAM" id="SSF54292">
    <property type="entry name" value="2Fe-2S ferredoxin-like"/>
    <property type="match status" value="1"/>
</dbReference>
<dbReference type="InterPro" id="IPR001041">
    <property type="entry name" value="2Fe-2S_ferredoxin-type"/>
</dbReference>
<feature type="domain" description="2Fe-2S ferredoxin-type" evidence="9">
    <location>
        <begin position="8"/>
        <end position="97"/>
    </location>
</feature>
<dbReference type="AlphaFoldDB" id="A0A127QPB9"/>
<dbReference type="CDD" id="cd00207">
    <property type="entry name" value="fer2"/>
    <property type="match status" value="1"/>
</dbReference>
<keyword evidence="5" id="KW-0249">Electron transport</keyword>
<organism evidence="10 11">
    <name type="scientific">Collimonas arenae</name>
    <dbReference type="NCBI Taxonomy" id="279058"/>
    <lineage>
        <taxon>Bacteria</taxon>
        <taxon>Pseudomonadati</taxon>
        <taxon>Pseudomonadota</taxon>
        <taxon>Betaproteobacteria</taxon>
        <taxon>Burkholderiales</taxon>
        <taxon>Oxalobacteraceae</taxon>
        <taxon>Collimonas</taxon>
    </lineage>
</organism>
<name>A0A127QPB9_9BURK</name>
<evidence type="ECO:0000313" key="11">
    <source>
        <dbReference type="Proteomes" id="UP000071778"/>
    </source>
</evidence>
<keyword evidence="3" id="KW-0001">2Fe-2S</keyword>
<gene>
    <name evidence="10" type="ORF">CAter282_4254</name>
</gene>
<dbReference type="Proteomes" id="UP000071778">
    <property type="component" value="Chromosome"/>
</dbReference>
<dbReference type="Pfam" id="PF00111">
    <property type="entry name" value="Fer2"/>
    <property type="match status" value="1"/>
</dbReference>
<evidence type="ECO:0000256" key="3">
    <source>
        <dbReference type="ARBA" id="ARBA00022714"/>
    </source>
</evidence>
<dbReference type="InterPro" id="IPR012675">
    <property type="entry name" value="Beta-grasp_dom_sf"/>
</dbReference>
<evidence type="ECO:0000259" key="9">
    <source>
        <dbReference type="PROSITE" id="PS51085"/>
    </source>
</evidence>
<keyword evidence="6" id="KW-0408">Iron</keyword>
<evidence type="ECO:0000313" key="10">
    <source>
        <dbReference type="EMBL" id="AMP11913.1"/>
    </source>
</evidence>
<evidence type="ECO:0000256" key="2">
    <source>
        <dbReference type="ARBA" id="ARBA00022448"/>
    </source>
</evidence>
<evidence type="ECO:0000256" key="7">
    <source>
        <dbReference type="ARBA" id="ARBA00023014"/>
    </source>
</evidence>
<dbReference type="GO" id="GO:0046872">
    <property type="term" value="F:metal ion binding"/>
    <property type="evidence" value="ECO:0007669"/>
    <property type="project" value="UniProtKB-KW"/>
</dbReference>
<dbReference type="PROSITE" id="PS51085">
    <property type="entry name" value="2FE2S_FER_2"/>
    <property type="match status" value="1"/>
</dbReference>
<keyword evidence="7" id="KW-0411">Iron-sulfur</keyword>
<evidence type="ECO:0000256" key="5">
    <source>
        <dbReference type="ARBA" id="ARBA00022982"/>
    </source>
</evidence>
<proteinExistence type="inferred from homology"/>
<dbReference type="PATRIC" id="fig|279058.17.peg.4582"/>
<dbReference type="RefSeq" id="WP_061534791.1">
    <property type="nucleotide sequence ID" value="NZ_CP013233.1"/>
</dbReference>
<dbReference type="PANTHER" id="PTHR43112">
    <property type="entry name" value="FERREDOXIN"/>
    <property type="match status" value="1"/>
</dbReference>
<evidence type="ECO:0000256" key="4">
    <source>
        <dbReference type="ARBA" id="ARBA00022723"/>
    </source>
</evidence>
<reference evidence="10 11" key="1">
    <citation type="submission" date="2015-11" db="EMBL/GenBank/DDBJ databases">
        <title>Exploring the genomic traits of fungus-feeding bacterial genus Collimonas.</title>
        <authorList>
            <person name="Song C."/>
            <person name="Schmidt R."/>
            <person name="de Jager V."/>
            <person name="Krzyzanowska D."/>
            <person name="Jongedijk E."/>
            <person name="Cankar K."/>
            <person name="Beekwilder J."/>
            <person name="van Veen A."/>
            <person name="de Boer W."/>
            <person name="van Veen J.A."/>
            <person name="Garbeva P."/>
        </authorList>
    </citation>
    <scope>NUCLEOTIDE SEQUENCE [LARGE SCALE GENOMIC DNA]</scope>
    <source>
        <strain evidence="10 11">Ter282</strain>
    </source>
</reference>
<comment type="similarity">
    <text evidence="1">Belongs to the 2Fe2S plant-type ferredoxin family.</text>
</comment>
<comment type="cofactor">
    <cofactor evidence="8">
        <name>[2Fe-2S] cluster</name>
        <dbReference type="ChEBI" id="CHEBI:190135"/>
    </cofactor>
</comment>
<evidence type="ECO:0000256" key="1">
    <source>
        <dbReference type="ARBA" id="ARBA00007874"/>
    </source>
</evidence>
<keyword evidence="11" id="KW-1185">Reference proteome</keyword>
<protein>
    <submittedName>
        <fullName evidence="10">2Fe-2S iron-sulfur cluster binding domain protein</fullName>
    </submittedName>
</protein>
<dbReference type="OrthoDB" id="9806195at2"/>